<comment type="caution">
    <text evidence="3">The sequence shown here is derived from an EMBL/GenBank/DDBJ whole genome shotgun (WGS) entry which is preliminary data.</text>
</comment>
<gene>
    <name evidence="3" type="ORF">NKR19_g1594</name>
</gene>
<dbReference type="AlphaFoldDB" id="A0AA38SI12"/>
<dbReference type="Proteomes" id="UP001174691">
    <property type="component" value="Unassembled WGS sequence"/>
</dbReference>
<feature type="compositionally biased region" description="Basic and acidic residues" evidence="1">
    <location>
        <begin position="39"/>
        <end position="65"/>
    </location>
</feature>
<feature type="compositionally biased region" description="Basic and acidic residues" evidence="1">
    <location>
        <begin position="195"/>
        <end position="211"/>
    </location>
</feature>
<evidence type="ECO:0000313" key="4">
    <source>
        <dbReference type="Proteomes" id="UP001174691"/>
    </source>
</evidence>
<protein>
    <submittedName>
        <fullName evidence="3">Uncharacterized protein</fullName>
    </submittedName>
</protein>
<feature type="region of interest" description="Disordered" evidence="1">
    <location>
        <begin position="1"/>
        <end position="272"/>
    </location>
</feature>
<accession>A0AA38SI12</accession>
<dbReference type="EMBL" id="JANBVN010000015">
    <property type="protein sequence ID" value="KAJ9162057.1"/>
    <property type="molecule type" value="Genomic_DNA"/>
</dbReference>
<sequence length="518" mass="57992">MNLPFSIPRPNMDRFNFLGRNPRAETEQRYEFDDDDSDSDRRQLSPRMRNPDIEAQHRPAPEMAERSNTSRFMLPRWSRPTIPSFLSTSSSRQQQQQPRPSSSHYSGDSPVPDIDSPKTPRFPRLNVPNLPSTRLNLPHLTRTWTQGSNGPPTRPATAAQQADWTAHPPSPARTRFPIAVPGGVARPANTVPAEHGQRTRGQDGTGRRFSDPEEGQLAALAEEGRRRRRHRRGGSGGSMDDESPAVEAGSERRGRRRRHRRHRDREGTERGGPPPKHFLFCFPWIKSRRIRSQILRCFVSGIFLTLLLTVYLALSITKNINSSEFTVLLILIILFVTIFFCHGLIRLCMLIVRGGGGGRNNSGDDEDRLAAMPQMFGPGGYAIPRQPIRVVLARDEEAAGIESETTKANPPAYGLWRESVRVDPNRLYWMRNEGASSTMTTAEEEEEGRASSSESNSGRRTDMSERQRSGMPRPPSYASDDGVSYVVEAQPRSIAPTTDVRLGPHPAEAGRTARPAAW</sequence>
<evidence type="ECO:0000256" key="2">
    <source>
        <dbReference type="SAM" id="Phobius"/>
    </source>
</evidence>
<feature type="region of interest" description="Disordered" evidence="1">
    <location>
        <begin position="432"/>
        <end position="518"/>
    </location>
</feature>
<keyword evidence="2" id="KW-0472">Membrane</keyword>
<proteinExistence type="predicted"/>
<feature type="compositionally biased region" description="Low complexity" evidence="1">
    <location>
        <begin position="89"/>
        <end position="103"/>
    </location>
</feature>
<feature type="transmembrane region" description="Helical" evidence="2">
    <location>
        <begin position="294"/>
        <end position="314"/>
    </location>
</feature>
<evidence type="ECO:0000313" key="3">
    <source>
        <dbReference type="EMBL" id="KAJ9162057.1"/>
    </source>
</evidence>
<keyword evidence="2" id="KW-1133">Transmembrane helix</keyword>
<feature type="compositionally biased region" description="Basic and acidic residues" evidence="1">
    <location>
        <begin position="22"/>
        <end position="31"/>
    </location>
</feature>
<organism evidence="3 4">
    <name type="scientific">Coniochaeta hoffmannii</name>
    <dbReference type="NCBI Taxonomy" id="91930"/>
    <lineage>
        <taxon>Eukaryota</taxon>
        <taxon>Fungi</taxon>
        <taxon>Dikarya</taxon>
        <taxon>Ascomycota</taxon>
        <taxon>Pezizomycotina</taxon>
        <taxon>Sordariomycetes</taxon>
        <taxon>Sordariomycetidae</taxon>
        <taxon>Coniochaetales</taxon>
        <taxon>Coniochaetaceae</taxon>
        <taxon>Coniochaeta</taxon>
    </lineage>
</organism>
<feature type="compositionally biased region" description="Basic residues" evidence="1">
    <location>
        <begin position="253"/>
        <end position="263"/>
    </location>
</feature>
<evidence type="ECO:0000256" key="1">
    <source>
        <dbReference type="SAM" id="MobiDB-lite"/>
    </source>
</evidence>
<feature type="compositionally biased region" description="Basic and acidic residues" evidence="1">
    <location>
        <begin position="457"/>
        <end position="468"/>
    </location>
</feature>
<keyword evidence="4" id="KW-1185">Reference proteome</keyword>
<reference evidence="3" key="1">
    <citation type="submission" date="2022-07" db="EMBL/GenBank/DDBJ databases">
        <title>Fungi with potential for degradation of polypropylene.</title>
        <authorList>
            <person name="Gostincar C."/>
        </authorList>
    </citation>
    <scope>NUCLEOTIDE SEQUENCE</scope>
    <source>
        <strain evidence="3">EXF-13287</strain>
    </source>
</reference>
<keyword evidence="2" id="KW-0812">Transmembrane</keyword>
<feature type="transmembrane region" description="Helical" evidence="2">
    <location>
        <begin position="326"/>
        <end position="352"/>
    </location>
</feature>
<name>A0AA38SI12_9PEZI</name>